<feature type="domain" description="Alcohol dehydrogenase iron-type/glycerol dehydrogenase GldA" evidence="5">
    <location>
        <begin position="9"/>
        <end position="174"/>
    </location>
</feature>
<protein>
    <submittedName>
        <fullName evidence="7">Uncharacterized protein</fullName>
    </submittedName>
</protein>
<proteinExistence type="inferred from homology"/>
<comment type="cofactor">
    <cofactor evidence="1">
        <name>Fe cation</name>
        <dbReference type="ChEBI" id="CHEBI:24875"/>
    </cofactor>
</comment>
<evidence type="ECO:0000256" key="3">
    <source>
        <dbReference type="ARBA" id="ARBA00023002"/>
    </source>
</evidence>
<evidence type="ECO:0000313" key="8">
    <source>
        <dbReference type="Proteomes" id="UP000076400"/>
    </source>
</evidence>
<dbReference type="SUPFAM" id="SSF56796">
    <property type="entry name" value="Dehydroquinate synthase-like"/>
    <property type="match status" value="1"/>
</dbReference>
<dbReference type="InterPro" id="IPR001670">
    <property type="entry name" value="ADH_Fe/GldA"/>
</dbReference>
<dbReference type="Gene3D" id="3.40.50.1970">
    <property type="match status" value="1"/>
</dbReference>
<dbReference type="Pfam" id="PF25137">
    <property type="entry name" value="ADH_Fe_C"/>
    <property type="match status" value="1"/>
</dbReference>
<dbReference type="GO" id="GO:0004022">
    <property type="term" value="F:alcohol dehydrogenase (NAD+) activity"/>
    <property type="evidence" value="ECO:0007669"/>
    <property type="project" value="UniProtKB-EC"/>
</dbReference>
<dbReference type="AlphaFoldDB" id="A0A154WFA5"/>
<evidence type="ECO:0000256" key="2">
    <source>
        <dbReference type="ARBA" id="ARBA00007358"/>
    </source>
</evidence>
<dbReference type="InterPro" id="IPR035873">
    <property type="entry name" value="PhpC"/>
</dbReference>
<keyword evidence="8" id="KW-1185">Reference proteome</keyword>
<sequence>MIAWDWQAPGRLIVGPGSLSRLGELLTEERVLLVTSQGWRRRGIVGQVCGLLPGVEVAAFDEVEPNPDIDALDAVLPMLREARAALILAVGGGSAIDTAKGLAVALPAPGWGFDAHFRGGKKLPKHGPLPILAVPTTAGTGAEVTPFATIWDKAARQKHSLQSDLLIPRGVILDAELTLGLPRATTIASGLDALSHAFEALWNVNASNLSDGFALQALRLLFRHLPMVVEQPRALAGRAAMLEASLLAGMAIAQTRTALVHSMSYPLTAVLGVPHGLACGAFLAGVLAYNVEADDGRIARAAQALGFGDIAGLRRALDDLLARLGLADALAAAGVSRATVEPLAGQMINPARAGNNLRSADMADVRRLLSASLG</sequence>
<dbReference type="InterPro" id="IPR039697">
    <property type="entry name" value="Alcohol_dehydrogenase_Fe"/>
</dbReference>
<dbReference type="GO" id="GO:0017000">
    <property type="term" value="P:antibiotic biosynthetic process"/>
    <property type="evidence" value="ECO:0007669"/>
    <property type="project" value="InterPro"/>
</dbReference>
<comment type="catalytic activity">
    <reaction evidence="4">
        <text>a primary alcohol + NAD(+) = an aldehyde + NADH + H(+)</text>
        <dbReference type="Rhea" id="RHEA:10736"/>
        <dbReference type="ChEBI" id="CHEBI:15378"/>
        <dbReference type="ChEBI" id="CHEBI:15734"/>
        <dbReference type="ChEBI" id="CHEBI:17478"/>
        <dbReference type="ChEBI" id="CHEBI:57540"/>
        <dbReference type="ChEBI" id="CHEBI:57945"/>
        <dbReference type="EC" id="1.1.1.1"/>
    </reaction>
</comment>
<accession>A0A154WFA5</accession>
<evidence type="ECO:0000259" key="6">
    <source>
        <dbReference type="Pfam" id="PF25137"/>
    </source>
</evidence>
<dbReference type="PANTHER" id="PTHR11496">
    <property type="entry name" value="ALCOHOL DEHYDROGENASE"/>
    <property type="match status" value="1"/>
</dbReference>
<dbReference type="InterPro" id="IPR018211">
    <property type="entry name" value="ADH_Fe_CS"/>
</dbReference>
<name>A0A154WFA5_9PROT</name>
<evidence type="ECO:0000256" key="1">
    <source>
        <dbReference type="ARBA" id="ARBA00001962"/>
    </source>
</evidence>
<feature type="domain" description="Fe-containing alcohol dehydrogenase-like C-terminal" evidence="6">
    <location>
        <begin position="186"/>
        <end position="372"/>
    </location>
</feature>
<dbReference type="EMBL" id="LPXN01000046">
    <property type="protein sequence ID" value="KZD12213.1"/>
    <property type="molecule type" value="Genomic_DNA"/>
</dbReference>
<dbReference type="CDD" id="cd08182">
    <property type="entry name" value="HEPD"/>
    <property type="match status" value="1"/>
</dbReference>
<dbReference type="Pfam" id="PF00465">
    <property type="entry name" value="Fe-ADH"/>
    <property type="match status" value="1"/>
</dbReference>
<evidence type="ECO:0000256" key="4">
    <source>
        <dbReference type="ARBA" id="ARBA00049243"/>
    </source>
</evidence>
<evidence type="ECO:0000259" key="5">
    <source>
        <dbReference type="Pfam" id="PF00465"/>
    </source>
</evidence>
<dbReference type="Proteomes" id="UP000076400">
    <property type="component" value="Unassembled WGS sequence"/>
</dbReference>
<dbReference type="FunFam" id="3.40.50.1970:FF:000003">
    <property type="entry name" value="Alcohol dehydrogenase, iron-containing"/>
    <property type="match status" value="1"/>
</dbReference>
<comment type="similarity">
    <text evidence="2">Belongs to the iron-containing alcohol dehydrogenase family.</text>
</comment>
<dbReference type="PANTHER" id="PTHR11496:SF103">
    <property type="entry name" value="DEHYDROGENASE, PUTATIVE-RELATED"/>
    <property type="match status" value="1"/>
</dbReference>
<comment type="caution">
    <text evidence="7">The sequence shown here is derived from an EMBL/GenBank/DDBJ whole genome shotgun (WGS) entry which is preliminary data.</text>
</comment>
<dbReference type="STRING" id="580166.AUP43_05260"/>
<evidence type="ECO:0000313" key="7">
    <source>
        <dbReference type="EMBL" id="KZD12213.1"/>
    </source>
</evidence>
<dbReference type="Gene3D" id="1.20.1090.10">
    <property type="entry name" value="Dehydroquinate synthase-like - alpha domain"/>
    <property type="match status" value="1"/>
</dbReference>
<dbReference type="InterPro" id="IPR056798">
    <property type="entry name" value="ADH_Fe_C"/>
</dbReference>
<dbReference type="RefSeq" id="WP_067552991.1">
    <property type="nucleotide sequence ID" value="NZ_LPXN01000046.1"/>
</dbReference>
<dbReference type="PROSITE" id="PS00913">
    <property type="entry name" value="ADH_IRON_1"/>
    <property type="match status" value="1"/>
</dbReference>
<gene>
    <name evidence="7" type="ORF">AUP43_05260</name>
</gene>
<dbReference type="GO" id="GO:0046872">
    <property type="term" value="F:metal ion binding"/>
    <property type="evidence" value="ECO:0007669"/>
    <property type="project" value="InterPro"/>
</dbReference>
<organism evidence="7 8">
    <name type="scientific">Oceanibaculum pacificum</name>
    <dbReference type="NCBI Taxonomy" id="580166"/>
    <lineage>
        <taxon>Bacteria</taxon>
        <taxon>Pseudomonadati</taxon>
        <taxon>Pseudomonadota</taxon>
        <taxon>Alphaproteobacteria</taxon>
        <taxon>Rhodospirillales</taxon>
        <taxon>Oceanibaculaceae</taxon>
        <taxon>Oceanibaculum</taxon>
    </lineage>
</organism>
<reference evidence="7 8" key="1">
    <citation type="submission" date="2015-12" db="EMBL/GenBank/DDBJ databases">
        <title>Genome sequence of Oceanibaculum pacificum MCCC 1A02656.</title>
        <authorList>
            <person name="Lu L."/>
            <person name="Lai Q."/>
            <person name="Shao Z."/>
            <person name="Qian P."/>
        </authorList>
    </citation>
    <scope>NUCLEOTIDE SEQUENCE [LARGE SCALE GENOMIC DNA]</scope>
    <source>
        <strain evidence="7 8">MCCC 1A02656</strain>
    </source>
</reference>
<keyword evidence="3" id="KW-0560">Oxidoreductase</keyword>